<accession>A0AAE9FCX1</accession>
<dbReference type="CDD" id="cd00041">
    <property type="entry name" value="CUB"/>
    <property type="match status" value="1"/>
</dbReference>
<evidence type="ECO:0000259" key="4">
    <source>
        <dbReference type="PROSITE" id="PS01180"/>
    </source>
</evidence>
<name>A0AAE9FCX1_CAEBR</name>
<keyword evidence="6" id="KW-1185">Reference proteome</keyword>
<keyword evidence="3" id="KW-1133">Transmembrane helix</keyword>
<evidence type="ECO:0000256" key="1">
    <source>
        <dbReference type="ARBA" id="ARBA00023157"/>
    </source>
</evidence>
<keyword evidence="1" id="KW-1015">Disulfide bond</keyword>
<protein>
    <recommendedName>
        <fullName evidence="4">CUB domain-containing protein</fullName>
    </recommendedName>
</protein>
<dbReference type="Pfam" id="PF00431">
    <property type="entry name" value="CUB"/>
    <property type="match status" value="1"/>
</dbReference>
<dbReference type="PROSITE" id="PS01180">
    <property type="entry name" value="CUB"/>
    <property type="match status" value="1"/>
</dbReference>
<dbReference type="Proteomes" id="UP000829354">
    <property type="component" value="Chromosome X"/>
</dbReference>
<dbReference type="AlphaFoldDB" id="A0AAE9FCX1"/>
<feature type="domain" description="CUB" evidence="4">
    <location>
        <begin position="126"/>
        <end position="239"/>
    </location>
</feature>
<keyword evidence="3" id="KW-0812">Transmembrane</keyword>
<evidence type="ECO:0000313" key="5">
    <source>
        <dbReference type="EMBL" id="UMM40248.1"/>
    </source>
</evidence>
<keyword evidence="3" id="KW-0472">Membrane</keyword>
<proteinExistence type="predicted"/>
<dbReference type="PANTHER" id="PTHR39385:SF4">
    <property type="entry name" value="CUB DOMAIN-CONTAINING PROTEIN"/>
    <property type="match status" value="1"/>
</dbReference>
<evidence type="ECO:0000313" key="6">
    <source>
        <dbReference type="Proteomes" id="UP000829354"/>
    </source>
</evidence>
<dbReference type="SUPFAM" id="SSF49854">
    <property type="entry name" value="Spermadhesin, CUB domain"/>
    <property type="match status" value="1"/>
</dbReference>
<evidence type="ECO:0000256" key="3">
    <source>
        <dbReference type="SAM" id="Phobius"/>
    </source>
</evidence>
<organism evidence="5 6">
    <name type="scientific">Caenorhabditis briggsae</name>
    <dbReference type="NCBI Taxonomy" id="6238"/>
    <lineage>
        <taxon>Eukaryota</taxon>
        <taxon>Metazoa</taxon>
        <taxon>Ecdysozoa</taxon>
        <taxon>Nematoda</taxon>
        <taxon>Chromadorea</taxon>
        <taxon>Rhabditida</taxon>
        <taxon>Rhabditina</taxon>
        <taxon>Rhabditomorpha</taxon>
        <taxon>Rhabditoidea</taxon>
        <taxon>Rhabditidae</taxon>
        <taxon>Peloderinae</taxon>
        <taxon>Caenorhabditis</taxon>
    </lineage>
</organism>
<evidence type="ECO:0000256" key="2">
    <source>
        <dbReference type="PROSITE-ProRule" id="PRU00059"/>
    </source>
</evidence>
<dbReference type="EMBL" id="CP092625">
    <property type="protein sequence ID" value="UMM40248.1"/>
    <property type="molecule type" value="Genomic_DNA"/>
</dbReference>
<sequence>MNLTRMNVLEECVCSVYDSKVFETNGKLTIPISSRCHLMHCHWKFSNNRYDKLISVTFKLENPYKTDLIYMYSDNMMEEYGYGELSHVRQVTSPSAISMTFSRMKLFATPNATLKISWEQIERCLCPDESFYLTDGKSLVITSPHWPQQYCSMLLCRHTFFAPKGHFLEVVIDNADIERYHDYLKIYDGNSTTDPLLMKVSGLSEKVIQFNSTQNTVMFVFHTDESGNNKGYHANVICHAYPSTSKGSFVFIIVLLALVVAIVSVGVAYVVHRKKAQNNHQYQSMNNPTVSYSASGTGGAALNVAFEPGNNENANTTELETELL</sequence>
<dbReference type="PANTHER" id="PTHR39385">
    <property type="entry name" value="PROTEIN CBG20422"/>
    <property type="match status" value="1"/>
</dbReference>
<reference evidence="5 6" key="1">
    <citation type="submission" date="2022-04" db="EMBL/GenBank/DDBJ databases">
        <title>Chromosome-level reference genomes for two strains of Caenorhabditis briggsae: an improved platform for comparative genomics.</title>
        <authorList>
            <person name="Stevens L."/>
            <person name="Andersen E."/>
        </authorList>
    </citation>
    <scope>NUCLEOTIDE SEQUENCE [LARGE SCALE GENOMIC DNA]</scope>
    <source>
        <strain evidence="5">VX34</strain>
        <tissue evidence="5">Whole-organism</tissue>
    </source>
</reference>
<feature type="transmembrane region" description="Helical" evidence="3">
    <location>
        <begin position="249"/>
        <end position="271"/>
    </location>
</feature>
<dbReference type="InterPro" id="IPR035914">
    <property type="entry name" value="Sperma_CUB_dom_sf"/>
</dbReference>
<dbReference type="SMART" id="SM00042">
    <property type="entry name" value="CUB"/>
    <property type="match status" value="1"/>
</dbReference>
<dbReference type="InterPro" id="IPR000859">
    <property type="entry name" value="CUB_dom"/>
</dbReference>
<comment type="caution">
    <text evidence="2">Lacks conserved residue(s) required for the propagation of feature annotation.</text>
</comment>
<dbReference type="Gene3D" id="2.60.120.290">
    <property type="entry name" value="Spermadhesin, CUB domain"/>
    <property type="match status" value="1"/>
</dbReference>
<gene>
    <name evidence="5" type="ORF">L5515_016950</name>
</gene>